<dbReference type="PROSITE" id="PS51257">
    <property type="entry name" value="PROKAR_LIPOPROTEIN"/>
    <property type="match status" value="1"/>
</dbReference>
<gene>
    <name evidence="6" type="ORF">JIV24_14770</name>
</gene>
<evidence type="ECO:0000256" key="3">
    <source>
        <dbReference type="SAM" id="SignalP"/>
    </source>
</evidence>
<dbReference type="InterPro" id="IPR008930">
    <property type="entry name" value="Terpenoid_cyclase/PrenylTrfase"/>
</dbReference>
<feature type="domain" description="Alpha-2-macroglobulin" evidence="5">
    <location>
        <begin position="1153"/>
        <end position="1242"/>
    </location>
</feature>
<evidence type="ECO:0000259" key="4">
    <source>
        <dbReference type="SMART" id="SM01359"/>
    </source>
</evidence>
<dbReference type="InterPro" id="IPR041246">
    <property type="entry name" value="Bact_MG10"/>
</dbReference>
<organism evidence="6 7">
    <name type="scientific">Carboxylicivirga marina</name>
    <dbReference type="NCBI Taxonomy" id="2800988"/>
    <lineage>
        <taxon>Bacteria</taxon>
        <taxon>Pseudomonadati</taxon>
        <taxon>Bacteroidota</taxon>
        <taxon>Bacteroidia</taxon>
        <taxon>Marinilabiliales</taxon>
        <taxon>Marinilabiliaceae</taxon>
        <taxon>Carboxylicivirga</taxon>
    </lineage>
</organism>
<proteinExistence type="inferred from homology"/>
<dbReference type="Pfam" id="PF17972">
    <property type="entry name" value="bMG5"/>
    <property type="match status" value="1"/>
</dbReference>
<keyword evidence="2 3" id="KW-0732">Signal</keyword>
<feature type="signal peptide" evidence="3">
    <location>
        <begin position="1"/>
        <end position="20"/>
    </location>
</feature>
<dbReference type="Pfam" id="PF00207">
    <property type="entry name" value="A2M"/>
    <property type="match status" value="1"/>
</dbReference>
<evidence type="ECO:0000313" key="7">
    <source>
        <dbReference type="Proteomes" id="UP000605676"/>
    </source>
</evidence>
<protein>
    <recommendedName>
        <fullName evidence="8">Alpha-2-macroglobulin domain-containing protein</fullName>
    </recommendedName>
</protein>
<dbReference type="Gene3D" id="1.50.10.20">
    <property type="match status" value="1"/>
</dbReference>
<feature type="domain" description="Alpha-2-macroglobulin bait region" evidence="4">
    <location>
        <begin position="940"/>
        <end position="1085"/>
    </location>
</feature>
<dbReference type="PANTHER" id="PTHR40094">
    <property type="entry name" value="ALPHA-2-MACROGLOBULIN HOMOLOG"/>
    <property type="match status" value="1"/>
</dbReference>
<dbReference type="InterPro" id="IPR011625">
    <property type="entry name" value="A2M_N_BRD"/>
</dbReference>
<dbReference type="Pfam" id="PF11974">
    <property type="entry name" value="bMG3"/>
    <property type="match status" value="1"/>
</dbReference>
<dbReference type="InterPro" id="IPR001599">
    <property type="entry name" value="Macroglobln_a2"/>
</dbReference>
<comment type="caution">
    <text evidence="6">The sequence shown here is derived from an EMBL/GenBank/DDBJ whole genome shotgun (WGS) entry which is preliminary data.</text>
</comment>
<dbReference type="RefSeq" id="WP_200465833.1">
    <property type="nucleotide sequence ID" value="NZ_JAENRR010000037.1"/>
</dbReference>
<keyword evidence="7" id="KW-1185">Reference proteome</keyword>
<reference evidence="6 7" key="1">
    <citation type="submission" date="2021-01" db="EMBL/GenBank/DDBJ databases">
        <title>Carboxyliciviraga sp.nov., isolated from coastal sediments.</title>
        <authorList>
            <person name="Lu D."/>
            <person name="Zhang T."/>
        </authorList>
    </citation>
    <scope>NUCLEOTIDE SEQUENCE [LARGE SCALE GENOMIC DNA]</scope>
    <source>
        <strain evidence="6 7">N1Y132</strain>
    </source>
</reference>
<dbReference type="InterPro" id="IPR047565">
    <property type="entry name" value="Alpha-macroglob_thiol-ester_cl"/>
</dbReference>
<dbReference type="Gene3D" id="2.60.40.3710">
    <property type="match status" value="1"/>
</dbReference>
<sequence length="1820" mass="205229">MNKNTIYNWSLLILILSAFAACNNKKKAKGSAKVEVSYTEEQAKEVSFVTSGEIHFDESIKVIFNNPVIEDNEVGSSAKEAFSFSPAIKGDAKWENKRTLLFVPDEALELRTAYQGTLHLQDIIDKFKTARLDDLEFAFNVLGRDITAFKGSLELKDHNSPKLLVYRGNITFSEKTKLETLQKAAKIKGGKCTLNWSQVDDWNFQFSTTEITRLDNNQNFSFIIQKEDLELEFDYTETFVVSPLKKMEANKFRVDEDGRNPRVRVVFSDDISMEQNIDGLISVSPAIDYKIKKLGKTAIIDGNFKFGSSYTITVNKGVSSRWGTKTESQVSREISFSDIPPQLEFASNGIILPTSNNKKIQFYTTNLSRVHLQVKKVFTQRIGDFARSQQLNSSRTRNKGFGSNYESNIGVIVKNQTIEIGATQNEWLLNEFDLSDLFGKYDDGLFLIRINFTPEDMMKETEEDILHYVLNKGQIYKPVFLSDLGMTLKRTNDGTNVFVTNIVSGKAMSGVRVSLLNWQGDVEASNTTNSQGLASFGSRNYYNYVSAEYKNQLTLLNKNEMSWSNSGFDIGGVHNNRNKTKGFIYLERGVYRPGDSIHVSFIARNSDSTFPHNHPAEISVRDPQYNTIFEHVEVNSTDGMYVFKMTTDDNAPTGTYNINIQAGGSYFNKELKIETVVAEQLKVQVKPRKRQFIWTDKVIDFDINAKYLFGAPASNLKAEASIEVLPYEMTFPKYREFTFTREDVEFKASTHNVLKTELDAKGHHSASWFVPSLGKVPSALKLKIAARVLEKGGQPNEGWNYTSMHVYPNYVGIKDPSGYGYYKTNQEVKFPVILLDTNGQPVSGSTLQYKIYRNDKRWWYQYDSRSSYRLKYKEDNQTYLETEGSINSTDGVATISFEPSEDGEYLIEVSDGGNGHSASIFFSAYRYGSSGGSDRNEGTLAIKADKEKYSPDETAKIKLPNPKRGNVLVTIEQGNEMLDWFWVDPSKTDADELVIDIPLDKSMLPNVYATVSVLQPHDQTINDRPIRMFGIIPIYVEDENTKIKYLISTADNLVPNEDFTVDISTENGQQSQFTIAVVDEGLLSLTQFRTPRPWREFYKKIGLFVDSYDIFSQVISANKGDVFQTFSIGGAEEMDYRESQVDPVDGKKRFEPVCMFKGPLMTDSNGKASVSFHMPNYSGAVRVMVVGAQRGNFGNADKTVPVRSDIIMQPSIPRMLNPGDEFTLPVALFNLNKKITQADFTISTEGPLEVISHINHSVDFSQSSEADIAYKVRVKKAVGQAKIVIKGQSGDIVVESTTNIKVVPNATRQYDKETQKVAKGNSIEMNVPKVGLDGTNNASIELSVFPNMDFNHRLKWLIRYPYGCVEQTTSAVFPQLMLKSMGYFSTGEGKQIDENINNGIKRLQRFVVANGGFSYWPGGTSISFWGTNYVTHFLVEAKKMGYAVPDYLYDNGINTLRNYAKKHKGDLMTRVNRVFILALADRSVMSEMNLLMENKIDKMSSTQKWMLATAYHLNGVEDVREQILAKAEHTTEEYKPDIYSYGSKHRDDAIILYCATLMGKMNDAELLAKSTARKLSTLDYLSTQSSGYMLLSLGKYFKARGIEIGNGQIMTGNIILANGDKIAFNKAGNYSVKIPDNFGQTLKVELSEASDLEQVYATLSWNGVPFEDNTPAVEKNLNLDVEWYDENGKHINPQNLKQGTTFYGRFSVQNASAVSDLNELALVQIIPSGWAIENTRLNGTLLPDWVREWSIGHEDYLDIRDDRVMWFFDLDGKKKLDFVVKLNCIHVGQFVLPPTLAEAMYNSDFKATTEGVKVHVESYK</sequence>
<dbReference type="InterPro" id="IPR041203">
    <property type="entry name" value="Bact_A2M_MG5"/>
</dbReference>
<dbReference type="Pfam" id="PF01835">
    <property type="entry name" value="MG2"/>
    <property type="match status" value="1"/>
</dbReference>
<comment type="similarity">
    <text evidence="1">Belongs to the protease inhibitor I39 (alpha-2-macroglobulin) family. Bacterial alpha-2-macroglobulin subfamily.</text>
</comment>
<dbReference type="Pfam" id="PF07703">
    <property type="entry name" value="A2M_BRD"/>
    <property type="match status" value="1"/>
</dbReference>
<name>A0ABS1HLV1_9BACT</name>
<dbReference type="Gene3D" id="2.60.40.1930">
    <property type="match status" value="1"/>
</dbReference>
<dbReference type="Proteomes" id="UP000605676">
    <property type="component" value="Unassembled WGS sequence"/>
</dbReference>
<dbReference type="InterPro" id="IPR002890">
    <property type="entry name" value="MG2"/>
</dbReference>
<dbReference type="EMBL" id="JAENRR010000037">
    <property type="protein sequence ID" value="MBK3518606.1"/>
    <property type="molecule type" value="Genomic_DNA"/>
</dbReference>
<dbReference type="SMART" id="SM01360">
    <property type="entry name" value="A2M"/>
    <property type="match status" value="1"/>
</dbReference>
<accession>A0ABS1HLV1</accession>
<dbReference type="InterPro" id="IPR041462">
    <property type="entry name" value="Bact_A2M_MG6"/>
</dbReference>
<evidence type="ECO:0000313" key="6">
    <source>
        <dbReference type="EMBL" id="MBK3518606.1"/>
    </source>
</evidence>
<dbReference type="Pfam" id="PF07678">
    <property type="entry name" value="TED_complement"/>
    <property type="match status" value="1"/>
</dbReference>
<dbReference type="Pfam" id="PF17962">
    <property type="entry name" value="bMG6"/>
    <property type="match status" value="1"/>
</dbReference>
<dbReference type="InterPro" id="IPR051802">
    <property type="entry name" value="YfhM-like"/>
</dbReference>
<dbReference type="SUPFAM" id="SSF48239">
    <property type="entry name" value="Terpenoid cyclases/Protein prenyltransferases"/>
    <property type="match status" value="1"/>
</dbReference>
<evidence type="ECO:0000256" key="2">
    <source>
        <dbReference type="ARBA" id="ARBA00022729"/>
    </source>
</evidence>
<dbReference type="Pfam" id="PF17973">
    <property type="entry name" value="bMG10"/>
    <property type="match status" value="1"/>
</dbReference>
<dbReference type="SMART" id="SM01359">
    <property type="entry name" value="A2M_N_2"/>
    <property type="match status" value="1"/>
</dbReference>
<dbReference type="InterPro" id="IPR021868">
    <property type="entry name" value="Alpha_2_Macroglob_MG3"/>
</dbReference>
<dbReference type="SMART" id="SM01419">
    <property type="entry name" value="Thiol-ester_cl"/>
    <property type="match status" value="1"/>
</dbReference>
<dbReference type="PANTHER" id="PTHR40094:SF1">
    <property type="entry name" value="UBIQUITIN DOMAIN-CONTAINING PROTEIN"/>
    <property type="match status" value="1"/>
</dbReference>
<evidence type="ECO:0000259" key="5">
    <source>
        <dbReference type="SMART" id="SM01360"/>
    </source>
</evidence>
<dbReference type="InterPro" id="IPR011626">
    <property type="entry name" value="Alpha-macroglobulin_TED"/>
</dbReference>
<dbReference type="CDD" id="cd02891">
    <property type="entry name" value="A2M_like"/>
    <property type="match status" value="1"/>
</dbReference>
<evidence type="ECO:0000256" key="1">
    <source>
        <dbReference type="ARBA" id="ARBA00010556"/>
    </source>
</evidence>
<evidence type="ECO:0008006" key="8">
    <source>
        <dbReference type="Google" id="ProtNLM"/>
    </source>
</evidence>
<feature type="chain" id="PRO_5045952138" description="Alpha-2-macroglobulin domain-containing protein" evidence="3">
    <location>
        <begin position="21"/>
        <end position="1820"/>
    </location>
</feature>